<keyword evidence="2" id="KW-1185">Reference proteome</keyword>
<sequence length="90" mass="9851">MRCLLNCFSIRSREALRFVRTSSSRVVRSQIRGNYSGGYLGGCSEGCSGGCSARTTCSARSACSACSYRARVAASRSRYSRYSKAFSLYK</sequence>
<proteinExistence type="predicted"/>
<protein>
    <submittedName>
        <fullName evidence="1">Uncharacterized protein</fullName>
    </submittedName>
</protein>
<reference evidence="1" key="1">
    <citation type="journal article" date="2020" name="Stud. Mycol.">
        <title>101 Dothideomycetes genomes: a test case for predicting lifestyles and emergence of pathogens.</title>
        <authorList>
            <person name="Haridas S."/>
            <person name="Albert R."/>
            <person name="Binder M."/>
            <person name="Bloem J."/>
            <person name="Labutti K."/>
            <person name="Salamov A."/>
            <person name="Andreopoulos B."/>
            <person name="Baker S."/>
            <person name="Barry K."/>
            <person name="Bills G."/>
            <person name="Bluhm B."/>
            <person name="Cannon C."/>
            <person name="Castanera R."/>
            <person name="Culley D."/>
            <person name="Daum C."/>
            <person name="Ezra D."/>
            <person name="Gonzalez J."/>
            <person name="Henrissat B."/>
            <person name="Kuo A."/>
            <person name="Liang C."/>
            <person name="Lipzen A."/>
            <person name="Lutzoni F."/>
            <person name="Magnuson J."/>
            <person name="Mondo S."/>
            <person name="Nolan M."/>
            <person name="Ohm R."/>
            <person name="Pangilinan J."/>
            <person name="Park H.-J."/>
            <person name="Ramirez L."/>
            <person name="Alfaro M."/>
            <person name="Sun H."/>
            <person name="Tritt A."/>
            <person name="Yoshinaga Y."/>
            <person name="Zwiers L.-H."/>
            <person name="Turgeon B."/>
            <person name="Goodwin S."/>
            <person name="Spatafora J."/>
            <person name="Crous P."/>
            <person name="Grigoriev I."/>
        </authorList>
    </citation>
    <scope>NUCLEOTIDE SEQUENCE</scope>
    <source>
        <strain evidence="1">CBS 121167</strain>
    </source>
</reference>
<dbReference type="GeneID" id="54304205"/>
<dbReference type="Proteomes" id="UP000799438">
    <property type="component" value="Unassembled WGS sequence"/>
</dbReference>
<dbReference type="RefSeq" id="XP_033390949.1">
    <property type="nucleotide sequence ID" value="XM_033546699.1"/>
</dbReference>
<gene>
    <name evidence="1" type="ORF">K452DRAFT_46285</name>
</gene>
<organism evidence="1 2">
    <name type="scientific">Aplosporella prunicola CBS 121167</name>
    <dbReference type="NCBI Taxonomy" id="1176127"/>
    <lineage>
        <taxon>Eukaryota</taxon>
        <taxon>Fungi</taxon>
        <taxon>Dikarya</taxon>
        <taxon>Ascomycota</taxon>
        <taxon>Pezizomycotina</taxon>
        <taxon>Dothideomycetes</taxon>
        <taxon>Dothideomycetes incertae sedis</taxon>
        <taxon>Botryosphaeriales</taxon>
        <taxon>Aplosporellaceae</taxon>
        <taxon>Aplosporella</taxon>
    </lineage>
</organism>
<accession>A0A6A6AU64</accession>
<dbReference type="AlphaFoldDB" id="A0A6A6AU64"/>
<dbReference type="EMBL" id="ML995623">
    <property type="protein sequence ID" value="KAF2135230.1"/>
    <property type="molecule type" value="Genomic_DNA"/>
</dbReference>
<evidence type="ECO:0000313" key="1">
    <source>
        <dbReference type="EMBL" id="KAF2135230.1"/>
    </source>
</evidence>
<evidence type="ECO:0000313" key="2">
    <source>
        <dbReference type="Proteomes" id="UP000799438"/>
    </source>
</evidence>
<name>A0A6A6AU64_9PEZI</name>